<keyword evidence="1" id="KW-0479">Metal-binding</keyword>
<dbReference type="InterPro" id="IPR040086">
    <property type="entry name" value="MJ0683-like"/>
</dbReference>
<keyword evidence="5" id="KW-1185">Reference proteome</keyword>
<keyword evidence="2" id="KW-0408">Iron</keyword>
<dbReference type="RefSeq" id="WP_310966732.1">
    <property type="nucleotide sequence ID" value="NZ_JAVMBO010000017.1"/>
</dbReference>
<evidence type="ECO:0008006" key="6">
    <source>
        <dbReference type="Google" id="ProtNLM"/>
    </source>
</evidence>
<dbReference type="PANTHER" id="PTHR43432">
    <property type="entry name" value="SLR0285 PROTEIN"/>
    <property type="match status" value="1"/>
</dbReference>
<proteinExistence type="predicted"/>
<comment type="caution">
    <text evidence="4">The sequence shown here is derived from an EMBL/GenBank/DDBJ whole genome shotgun (WGS) entry which is preliminary data.</text>
</comment>
<dbReference type="Proteomes" id="UP001267407">
    <property type="component" value="Unassembled WGS sequence"/>
</dbReference>
<protein>
    <recommendedName>
        <fullName evidence="6">4Fe-4S single cluster domain-containing protein</fullName>
    </recommendedName>
</protein>
<reference evidence="4" key="1">
    <citation type="submission" date="2023-09" db="EMBL/GenBank/DDBJ databases">
        <title>Marinobacter sediminicola sp. nov. and Marinobacter maritimum sp. nov., isolated from marine sediment.</title>
        <authorList>
            <person name="An J."/>
        </authorList>
    </citation>
    <scope>NUCLEOTIDE SEQUENCE</scope>
    <source>
        <strain evidence="4">F60267</strain>
    </source>
</reference>
<keyword evidence="3" id="KW-0411">Iron-sulfur</keyword>
<organism evidence="4 5">
    <name type="scientific">Marinobacter xiaoshiensis</name>
    <dbReference type="NCBI Taxonomy" id="3073652"/>
    <lineage>
        <taxon>Bacteria</taxon>
        <taxon>Pseudomonadati</taxon>
        <taxon>Pseudomonadota</taxon>
        <taxon>Gammaproteobacteria</taxon>
        <taxon>Pseudomonadales</taxon>
        <taxon>Marinobacteraceae</taxon>
        <taxon>Marinobacter</taxon>
    </lineage>
</organism>
<evidence type="ECO:0000256" key="2">
    <source>
        <dbReference type="ARBA" id="ARBA00023004"/>
    </source>
</evidence>
<sequence length="253" mass="27951">MEGQRFVTGDSKRIFVNTALGCNSSCSYCYLPAEGYRTGVPPEVNISLEAAINLIRSSGLYVQGRYGTIISIGCFSECWDSSNLQKTKGIISWALKNGNPVQMATKRVVFPNQVKDHCELIQWKGQYSIFLSSATISQWKEFERGTSNPFKRFYHIGDLISLGVVCYIYIKPVIEGVTLKDGLIYSDIANEKGCGVVIGSRFDDSVSDGVPAPIDSVSGLRMVASNEEDQLAEIFPPTIPVYWSSVDAINSWR</sequence>
<dbReference type="PANTHER" id="PTHR43432:SF4">
    <property type="entry name" value="RADICAL SAM CORE DOMAIN-CONTAINING PROTEIN"/>
    <property type="match status" value="1"/>
</dbReference>
<evidence type="ECO:0000313" key="5">
    <source>
        <dbReference type="Proteomes" id="UP001267407"/>
    </source>
</evidence>
<evidence type="ECO:0000313" key="4">
    <source>
        <dbReference type="EMBL" id="MDS1311492.1"/>
    </source>
</evidence>
<name>A0ABU2HK92_9GAMM</name>
<evidence type="ECO:0000256" key="3">
    <source>
        <dbReference type="ARBA" id="ARBA00023014"/>
    </source>
</evidence>
<evidence type="ECO:0000256" key="1">
    <source>
        <dbReference type="ARBA" id="ARBA00022723"/>
    </source>
</evidence>
<gene>
    <name evidence="4" type="ORF">RKA07_15425</name>
</gene>
<accession>A0ABU2HK92</accession>
<dbReference type="EMBL" id="JAVMBO010000017">
    <property type="protein sequence ID" value="MDS1311492.1"/>
    <property type="molecule type" value="Genomic_DNA"/>
</dbReference>